<dbReference type="GO" id="GO:0009277">
    <property type="term" value="C:fungal-type cell wall"/>
    <property type="evidence" value="ECO:0007669"/>
    <property type="project" value="TreeGrafter"/>
</dbReference>
<dbReference type="InterPro" id="IPR017853">
    <property type="entry name" value="GH"/>
</dbReference>
<dbReference type="PANTHER" id="PTHR34154:SF3">
    <property type="entry name" value="ALKALI-SENSITIVE LINKAGE PROTEIN 1"/>
    <property type="match status" value="1"/>
</dbReference>
<name>A0A177A7D6_9PEZI</name>
<accession>A0A177A7D6</accession>
<dbReference type="RefSeq" id="XP_024323325.1">
    <property type="nucleotide sequence ID" value="XM_024468916.1"/>
</dbReference>
<organism evidence="3">
    <name type="scientific">Pseudogymnoascus destructans</name>
    <dbReference type="NCBI Taxonomy" id="655981"/>
    <lineage>
        <taxon>Eukaryota</taxon>
        <taxon>Fungi</taxon>
        <taxon>Dikarya</taxon>
        <taxon>Ascomycota</taxon>
        <taxon>Pezizomycotina</taxon>
        <taxon>Leotiomycetes</taxon>
        <taxon>Thelebolales</taxon>
        <taxon>Thelebolaceae</taxon>
        <taxon>Pseudogymnoascus</taxon>
    </lineage>
</organism>
<proteinExistence type="predicted"/>
<sequence length="271" mass="31124">MTPRALTPSPPRGHNSPSHSSSRVSSRPDKKRTLLWDWTSVRDSIPLPVIPTNSPICACHNWNTWAPPDLPAHVPFRPMFRTVEQLQFPEFEYALSQPYPIMHFLNEPERADLTPERACELWFEKIVPLRRERGTKIVGPAAANDHPGTVWLDTFMALIAARDSRERPDFLGLHYYGTIAAEAIGYLTDRHRRYPDLPVNISEIASISRDRRQVEKFSREIAEWADRTEWVLEYGFFGMMQECADEFVSPQAQLMDKKGQLTGLGRWVIGV</sequence>
<dbReference type="Gene3D" id="3.20.20.80">
    <property type="entry name" value="Glycosidases"/>
    <property type="match status" value="1"/>
</dbReference>
<dbReference type="InterPro" id="IPR053183">
    <property type="entry name" value="ASL1"/>
</dbReference>
<dbReference type="Pfam" id="PF11790">
    <property type="entry name" value="Glyco_hydro_cc"/>
    <property type="match status" value="1"/>
</dbReference>
<reference evidence="3" key="1">
    <citation type="submission" date="2016-03" db="EMBL/GenBank/DDBJ databases">
        <title>Updated assembly of Pseudogymnoascus destructans, the fungus causing white-nose syndrome of bats.</title>
        <authorList>
            <person name="Palmer J.M."/>
            <person name="Drees K.P."/>
            <person name="Foster J.T."/>
            <person name="Lindner D.L."/>
        </authorList>
    </citation>
    <scope>NUCLEOTIDE SEQUENCE [LARGE SCALE GENOMIC DNA]</scope>
    <source>
        <strain evidence="3">20631-21</strain>
    </source>
</reference>
<dbReference type="SUPFAM" id="SSF51445">
    <property type="entry name" value="(Trans)glycosidases"/>
    <property type="match status" value="1"/>
</dbReference>
<dbReference type="eggNOG" id="ENOG502S8FM">
    <property type="taxonomic scope" value="Eukaryota"/>
</dbReference>
<feature type="region of interest" description="Disordered" evidence="1">
    <location>
        <begin position="1"/>
        <end position="28"/>
    </location>
</feature>
<dbReference type="AlphaFoldDB" id="A0A177A7D6"/>
<evidence type="ECO:0000259" key="2">
    <source>
        <dbReference type="Pfam" id="PF11790"/>
    </source>
</evidence>
<evidence type="ECO:0000313" key="3">
    <source>
        <dbReference type="EMBL" id="OAF58039.1"/>
    </source>
</evidence>
<feature type="domain" description="Asl1-like glycosyl hydrolase catalytic" evidence="2">
    <location>
        <begin position="53"/>
        <end position="267"/>
    </location>
</feature>
<evidence type="ECO:0000256" key="1">
    <source>
        <dbReference type="SAM" id="MobiDB-lite"/>
    </source>
</evidence>
<dbReference type="PANTHER" id="PTHR34154">
    <property type="entry name" value="ALKALI-SENSITIVE LINKAGE PROTEIN 1"/>
    <property type="match status" value="1"/>
</dbReference>
<dbReference type="InterPro" id="IPR024655">
    <property type="entry name" value="Asl1_glyco_hydro_catalytic"/>
</dbReference>
<feature type="compositionally biased region" description="Low complexity" evidence="1">
    <location>
        <begin position="12"/>
        <end position="25"/>
    </location>
</feature>
<dbReference type="VEuPathDB" id="FungiDB:GMDG_00266"/>
<protein>
    <recommendedName>
        <fullName evidence="2">Asl1-like glycosyl hydrolase catalytic domain-containing protein</fullName>
    </recommendedName>
</protein>
<dbReference type="EMBL" id="KV441398">
    <property type="protein sequence ID" value="OAF58039.1"/>
    <property type="molecule type" value="Genomic_DNA"/>
</dbReference>
<gene>
    <name evidence="3" type="ORF">VC83_05294</name>
</gene>
<dbReference type="GeneID" id="36288360"/>
<dbReference type="Proteomes" id="UP000077154">
    <property type="component" value="Unassembled WGS sequence"/>
</dbReference>
<dbReference type="GO" id="GO:0071966">
    <property type="term" value="P:fungal-type cell wall polysaccharide metabolic process"/>
    <property type="evidence" value="ECO:0007669"/>
    <property type="project" value="TreeGrafter"/>
</dbReference>
<dbReference type="OrthoDB" id="43654at2759"/>